<evidence type="ECO:0000256" key="1">
    <source>
        <dbReference type="SAM" id="MobiDB-lite"/>
    </source>
</evidence>
<proteinExistence type="predicted"/>
<name>A0A4U5V0L2_COLLU</name>
<feature type="region of interest" description="Disordered" evidence="1">
    <location>
        <begin position="166"/>
        <end position="202"/>
    </location>
</feature>
<organism evidence="2 3">
    <name type="scientific">Collichthys lucidus</name>
    <name type="common">Big head croaker</name>
    <name type="synonym">Sciaena lucida</name>
    <dbReference type="NCBI Taxonomy" id="240159"/>
    <lineage>
        <taxon>Eukaryota</taxon>
        <taxon>Metazoa</taxon>
        <taxon>Chordata</taxon>
        <taxon>Craniata</taxon>
        <taxon>Vertebrata</taxon>
        <taxon>Euteleostomi</taxon>
        <taxon>Actinopterygii</taxon>
        <taxon>Neopterygii</taxon>
        <taxon>Teleostei</taxon>
        <taxon>Neoteleostei</taxon>
        <taxon>Acanthomorphata</taxon>
        <taxon>Eupercaria</taxon>
        <taxon>Sciaenidae</taxon>
        <taxon>Collichthys</taxon>
    </lineage>
</organism>
<dbReference type="Proteomes" id="UP000298787">
    <property type="component" value="Chromosome 13"/>
</dbReference>
<dbReference type="AlphaFoldDB" id="A0A4U5V0L2"/>
<accession>A0A4U5V0L2</accession>
<gene>
    <name evidence="2" type="ORF">D9C73_014732</name>
</gene>
<evidence type="ECO:0000313" key="2">
    <source>
        <dbReference type="EMBL" id="TKS80630.1"/>
    </source>
</evidence>
<protein>
    <submittedName>
        <fullName evidence="2">Uncharacterized protein</fullName>
    </submittedName>
</protein>
<keyword evidence="3" id="KW-1185">Reference proteome</keyword>
<feature type="region of interest" description="Disordered" evidence="1">
    <location>
        <begin position="1"/>
        <end position="22"/>
    </location>
</feature>
<dbReference type="EMBL" id="CM014090">
    <property type="protein sequence ID" value="TKS80630.1"/>
    <property type="molecule type" value="Genomic_DNA"/>
</dbReference>
<evidence type="ECO:0000313" key="3">
    <source>
        <dbReference type="Proteomes" id="UP000298787"/>
    </source>
</evidence>
<reference evidence="2 3" key="1">
    <citation type="submission" date="2019-01" db="EMBL/GenBank/DDBJ databases">
        <title>Genome Assembly of Collichthys lucidus.</title>
        <authorList>
            <person name="Cai M."/>
            <person name="Xiao S."/>
        </authorList>
    </citation>
    <scope>NUCLEOTIDE SEQUENCE [LARGE SCALE GENOMIC DNA]</scope>
    <source>
        <strain evidence="2">JT15FE1705JMU</strain>
        <tissue evidence="2">Muscle</tissue>
    </source>
</reference>
<sequence length="270" mass="29957">MARAETIENVGETGGGANGPLSRHNTCRMELPRPFPNWPGLITTTTITTGSGAGTGAMHLHHNHHHLHPFQAIYMSYPLPYPLSESHDEAQTHQQLPALSPSLTPPPSPLCNQREERDGSFSGEQSVTCIFKGSVVIFLAKQMLWLPGVPVSVATRVVVATGAQLSAGDRDSDREEHQEACSRQGPLPDLLPQNEHPSWVSTHHRALREEAVQEMEVRRVANQLRAIGDEFEATVLRRAHVAPHWQEWRDACRGLLNFITQTLSTLYRLT</sequence>
<feature type="region of interest" description="Disordered" evidence="1">
    <location>
        <begin position="85"/>
        <end position="108"/>
    </location>
</feature>
<feature type="compositionally biased region" description="Basic and acidic residues" evidence="1">
    <location>
        <begin position="168"/>
        <end position="180"/>
    </location>
</feature>